<keyword evidence="2" id="KW-1185">Reference proteome</keyword>
<dbReference type="Proteomes" id="UP000887566">
    <property type="component" value="Unplaced"/>
</dbReference>
<dbReference type="PANTHER" id="PTHR11842:SF10">
    <property type="entry name" value="MITOTIC SPINDLE ASSEMBLY CHECKPOINT PROTEIN MAD2B"/>
    <property type="match status" value="1"/>
</dbReference>
<evidence type="ECO:0000313" key="3">
    <source>
        <dbReference type="WBParaSite" id="PSAMB.scaffold907size38825.g9808.t1"/>
    </source>
</evidence>
<dbReference type="Gene3D" id="3.30.900.10">
    <property type="entry name" value="HORMA domain"/>
    <property type="match status" value="1"/>
</dbReference>
<dbReference type="SUPFAM" id="SSF56019">
    <property type="entry name" value="The spindle assembly checkpoint protein mad2"/>
    <property type="match status" value="1"/>
</dbReference>
<evidence type="ECO:0000259" key="1">
    <source>
        <dbReference type="PROSITE" id="PS50815"/>
    </source>
</evidence>
<name>A0A914XQR1_9BILA</name>
<dbReference type="InterPro" id="IPR045091">
    <property type="entry name" value="Mad2-like"/>
</dbReference>
<dbReference type="InterPro" id="IPR036570">
    <property type="entry name" value="HORMA_dom_sf"/>
</dbReference>
<dbReference type="InterPro" id="IPR003511">
    <property type="entry name" value="HORMA_dom"/>
</dbReference>
<organism evidence="2 3">
    <name type="scientific">Plectus sambesii</name>
    <dbReference type="NCBI Taxonomy" id="2011161"/>
    <lineage>
        <taxon>Eukaryota</taxon>
        <taxon>Metazoa</taxon>
        <taxon>Ecdysozoa</taxon>
        <taxon>Nematoda</taxon>
        <taxon>Chromadorea</taxon>
        <taxon>Plectida</taxon>
        <taxon>Plectina</taxon>
        <taxon>Plectoidea</taxon>
        <taxon>Plectidae</taxon>
        <taxon>Plectus</taxon>
    </lineage>
</organism>
<reference evidence="3" key="1">
    <citation type="submission" date="2022-11" db="UniProtKB">
        <authorList>
            <consortium name="WormBaseParasite"/>
        </authorList>
    </citation>
    <scope>IDENTIFICATION</scope>
</reference>
<dbReference type="PANTHER" id="PTHR11842">
    <property type="entry name" value="MITOTIC SPINDLE ASSEMBLY CHECKPOINT PROTEIN MAD2"/>
    <property type="match status" value="1"/>
</dbReference>
<dbReference type="AlphaFoldDB" id="A0A914XQR1"/>
<feature type="domain" description="HORMA" evidence="1">
    <location>
        <begin position="22"/>
        <end position="227"/>
    </location>
</feature>
<dbReference type="GO" id="GO:0016035">
    <property type="term" value="C:zeta DNA polymerase complex"/>
    <property type="evidence" value="ECO:0007669"/>
    <property type="project" value="TreeGrafter"/>
</dbReference>
<dbReference type="PROSITE" id="PS50815">
    <property type="entry name" value="HORMA"/>
    <property type="match status" value="1"/>
</dbReference>
<sequence>MNRIKFDNYEHLAKEDRPSLNSCVADMLAEFLQIFTHAVLHVRDVYPNNAFTTQKYLDIPVQLCSHPGVSKYVTSAVSSIRRWCKSDGLLKFGIFLVDAFDNVHERFVFTIYAIDRGSIDQQTKELESSIAKLEKSFRDCILSTQQFAPSNNDNCDISFYRFRIGVQLLPHISTEPVAVEEFSWKGRAIDDKLDQTAPFSESIDTDLIQMRVSFDQYSLNTLVPGDD</sequence>
<dbReference type="WBParaSite" id="PSAMB.scaffold907size38825.g9808.t1">
    <property type="protein sequence ID" value="PSAMB.scaffold907size38825.g9808.t1"/>
    <property type="gene ID" value="PSAMB.scaffold907size38825.g9808"/>
</dbReference>
<protein>
    <submittedName>
        <fullName evidence="3">HORMA domain-containing protein</fullName>
    </submittedName>
</protein>
<evidence type="ECO:0000313" key="2">
    <source>
        <dbReference type="Proteomes" id="UP000887566"/>
    </source>
</evidence>
<proteinExistence type="predicted"/>
<accession>A0A914XQR1</accession>